<accession>A0A1H6AFR2</accession>
<dbReference type="InterPro" id="IPR001466">
    <property type="entry name" value="Beta-lactam-related"/>
</dbReference>
<keyword evidence="1" id="KW-0812">Transmembrane</keyword>
<dbReference type="PANTHER" id="PTHR46825">
    <property type="entry name" value="D-ALANYL-D-ALANINE-CARBOXYPEPTIDASE/ENDOPEPTIDASE AMPH"/>
    <property type="match status" value="1"/>
</dbReference>
<proteinExistence type="predicted"/>
<evidence type="ECO:0000313" key="4">
    <source>
        <dbReference type="Proteomes" id="UP000236736"/>
    </source>
</evidence>
<dbReference type="Gene3D" id="3.40.710.10">
    <property type="entry name" value="DD-peptidase/beta-lactamase superfamily"/>
    <property type="match status" value="1"/>
</dbReference>
<sequence>MKRTINYILLGLAFWFLLFLGWEWWRSYPKVRLTPISFPESIAARLDSLIAQRLPENLIPGIAVGIIKNEKVTYLKAFGYQNLKTKDSLTLQSLIPVASVSKLFTALTLANYAVEKGISIDTSFNSILPGNQRLSSDFEHISLADLLNHTSGLTDQSSIRTLFSSRENRKLSNLPKLLKVPNLENKGVHYADVNFDLIGFLLAAVEGKTFEEVTRDRTLLPSAMKKSGFVMEWPVDPPSASGYQQTFLWKRLEARTLKFERFPSPSSSLVVTAEELSKALLHLSRENMGIFGDELEWLKNGKSTPAGFQKIKIDSSDFIGHFGEQGGFSSLVIYSSELDLAVFLISNARDKSDFRRTMAEEILKIIVP</sequence>
<gene>
    <name evidence="3" type="ORF">SAMN03080598_04115</name>
</gene>
<feature type="domain" description="Beta-lactamase-related" evidence="2">
    <location>
        <begin position="46"/>
        <end position="363"/>
    </location>
</feature>
<dbReference type="RefSeq" id="WP_103926661.1">
    <property type="nucleotide sequence ID" value="NZ_FNVR01000044.1"/>
</dbReference>
<evidence type="ECO:0000256" key="1">
    <source>
        <dbReference type="SAM" id="Phobius"/>
    </source>
</evidence>
<organism evidence="3 4">
    <name type="scientific">Algoriphagus boritolerans DSM 17298 = JCM 18970</name>
    <dbReference type="NCBI Taxonomy" id="1120964"/>
    <lineage>
        <taxon>Bacteria</taxon>
        <taxon>Pseudomonadati</taxon>
        <taxon>Bacteroidota</taxon>
        <taxon>Cytophagia</taxon>
        <taxon>Cytophagales</taxon>
        <taxon>Cyclobacteriaceae</taxon>
        <taxon>Algoriphagus</taxon>
    </lineage>
</organism>
<dbReference type="AlphaFoldDB" id="A0A1H6AFR2"/>
<dbReference type="OrthoDB" id="1357763at2"/>
<dbReference type="EMBL" id="FNVR01000044">
    <property type="protein sequence ID" value="SEG47548.1"/>
    <property type="molecule type" value="Genomic_DNA"/>
</dbReference>
<keyword evidence="4" id="KW-1185">Reference proteome</keyword>
<feature type="transmembrane region" description="Helical" evidence="1">
    <location>
        <begin position="7"/>
        <end position="25"/>
    </location>
</feature>
<keyword evidence="1" id="KW-0472">Membrane</keyword>
<dbReference type="Pfam" id="PF00144">
    <property type="entry name" value="Beta-lactamase"/>
    <property type="match status" value="1"/>
</dbReference>
<name>A0A1H6AFR2_9BACT</name>
<protein>
    <submittedName>
        <fullName evidence="3">CubicO group peptidase, beta-lactamase class C family</fullName>
    </submittedName>
</protein>
<dbReference type="SUPFAM" id="SSF56601">
    <property type="entry name" value="beta-lactamase/transpeptidase-like"/>
    <property type="match status" value="1"/>
</dbReference>
<evidence type="ECO:0000313" key="3">
    <source>
        <dbReference type="EMBL" id="SEG47548.1"/>
    </source>
</evidence>
<dbReference type="InterPro" id="IPR012338">
    <property type="entry name" value="Beta-lactam/transpept-like"/>
</dbReference>
<evidence type="ECO:0000259" key="2">
    <source>
        <dbReference type="Pfam" id="PF00144"/>
    </source>
</evidence>
<dbReference type="STRING" id="1120964.GCA_001313265_07377"/>
<keyword evidence="1" id="KW-1133">Transmembrane helix</keyword>
<dbReference type="Proteomes" id="UP000236736">
    <property type="component" value="Unassembled WGS sequence"/>
</dbReference>
<dbReference type="PANTHER" id="PTHR46825:SF9">
    <property type="entry name" value="BETA-LACTAMASE-RELATED DOMAIN-CONTAINING PROTEIN"/>
    <property type="match status" value="1"/>
</dbReference>
<dbReference type="InterPro" id="IPR050491">
    <property type="entry name" value="AmpC-like"/>
</dbReference>
<reference evidence="4" key="1">
    <citation type="submission" date="2016-10" db="EMBL/GenBank/DDBJ databases">
        <authorList>
            <person name="Varghese N."/>
            <person name="Submissions S."/>
        </authorList>
    </citation>
    <scope>NUCLEOTIDE SEQUENCE [LARGE SCALE GENOMIC DNA]</scope>
    <source>
        <strain evidence="4">DSM 17298</strain>
    </source>
</reference>